<dbReference type="InterPro" id="IPR012349">
    <property type="entry name" value="Split_barrel_FMN-bd"/>
</dbReference>
<reference evidence="2" key="1">
    <citation type="submission" date="2016-10" db="EMBL/GenBank/DDBJ databases">
        <authorList>
            <person name="Varghese N."/>
            <person name="Submissions S."/>
        </authorList>
    </citation>
    <scope>NUCLEOTIDE SEQUENCE [LARGE SCALE GENOMIC DNA]</scope>
    <source>
        <strain evidence="2">DSM 44544</strain>
    </source>
</reference>
<dbReference type="EMBL" id="FNSO01000004">
    <property type="protein sequence ID" value="SEC63358.1"/>
    <property type="molecule type" value="Genomic_DNA"/>
</dbReference>
<protein>
    <submittedName>
        <fullName evidence="1">Nitroimidazol reductase NimA, pyridoxamine 5'-phosphate oxidase superfamily</fullName>
    </submittedName>
</protein>
<dbReference type="RefSeq" id="WP_091310436.1">
    <property type="nucleotide sequence ID" value="NZ_FNSO01000004.1"/>
</dbReference>
<dbReference type="Gene3D" id="2.30.110.10">
    <property type="entry name" value="Electron Transport, Fmn-binding Protein, Chain A"/>
    <property type="match status" value="1"/>
</dbReference>
<evidence type="ECO:0000313" key="1">
    <source>
        <dbReference type="EMBL" id="SEC63358.1"/>
    </source>
</evidence>
<dbReference type="Pfam" id="PF12900">
    <property type="entry name" value="Pyridox_ox_2"/>
    <property type="match status" value="1"/>
</dbReference>
<proteinExistence type="predicted"/>
<evidence type="ECO:0000313" key="2">
    <source>
        <dbReference type="Proteomes" id="UP000199622"/>
    </source>
</evidence>
<dbReference type="AlphaFoldDB" id="A0A1H4U4I3"/>
<gene>
    <name evidence="1" type="ORF">SAMN04489727_4481</name>
</gene>
<accession>A0A1H4U4I3</accession>
<sequence length="145" mass="15720">MSTSQIHALSHDRCRALLASVPLGRVAFVRDGRPVIRPVNFTFTGNAVWLRSARNSWADRIGGQAVTFEADAYDAGDHTGWSVIVTGVATLVTDVDTVAAQFGPGLRSWAPPPRDRLLRISLDRIDGRRIALRPDATDATESGLL</sequence>
<organism evidence="1 2">
    <name type="scientific">Amycolatopsis tolypomycina</name>
    <dbReference type="NCBI Taxonomy" id="208445"/>
    <lineage>
        <taxon>Bacteria</taxon>
        <taxon>Bacillati</taxon>
        <taxon>Actinomycetota</taxon>
        <taxon>Actinomycetes</taxon>
        <taxon>Pseudonocardiales</taxon>
        <taxon>Pseudonocardiaceae</taxon>
        <taxon>Amycolatopsis</taxon>
    </lineage>
</organism>
<keyword evidence="2" id="KW-1185">Reference proteome</keyword>
<dbReference type="OrthoDB" id="7062584at2"/>
<dbReference type="SUPFAM" id="SSF50475">
    <property type="entry name" value="FMN-binding split barrel"/>
    <property type="match status" value="1"/>
</dbReference>
<dbReference type="STRING" id="208445.SAMN04489727_4481"/>
<dbReference type="InterPro" id="IPR024747">
    <property type="entry name" value="Pyridox_Oxase-rel"/>
</dbReference>
<dbReference type="Proteomes" id="UP000199622">
    <property type="component" value="Unassembled WGS sequence"/>
</dbReference>
<name>A0A1H4U4I3_9PSEU</name>